<dbReference type="Pfam" id="PF01699">
    <property type="entry name" value="Na_Ca_ex"/>
    <property type="match status" value="1"/>
</dbReference>
<feature type="non-terminal residue" evidence="7">
    <location>
        <position position="185"/>
    </location>
</feature>
<feature type="domain" description="Sodium/calcium exchanger membrane region" evidence="6">
    <location>
        <begin position="57"/>
        <end position="181"/>
    </location>
</feature>
<comment type="caution">
    <text evidence="7">The sequence shown here is derived from an EMBL/GenBank/DDBJ whole genome shotgun (WGS) entry which is preliminary data.</text>
</comment>
<keyword evidence="2 5" id="KW-0812">Transmembrane</keyword>
<evidence type="ECO:0000256" key="3">
    <source>
        <dbReference type="ARBA" id="ARBA00022989"/>
    </source>
</evidence>
<evidence type="ECO:0000256" key="5">
    <source>
        <dbReference type="SAM" id="Phobius"/>
    </source>
</evidence>
<dbReference type="GO" id="GO:0016020">
    <property type="term" value="C:membrane"/>
    <property type="evidence" value="ECO:0007669"/>
    <property type="project" value="UniProtKB-SubCell"/>
</dbReference>
<name>A0A0F8W7N8_9ZZZZ</name>
<dbReference type="GO" id="GO:0055085">
    <property type="term" value="P:transmembrane transport"/>
    <property type="evidence" value="ECO:0007669"/>
    <property type="project" value="InterPro"/>
</dbReference>
<protein>
    <recommendedName>
        <fullName evidence="6">Sodium/calcium exchanger membrane region domain-containing protein</fullName>
    </recommendedName>
</protein>
<proteinExistence type="predicted"/>
<accession>A0A0F8W7N8</accession>
<reference evidence="7" key="1">
    <citation type="journal article" date="2015" name="Nature">
        <title>Complex archaea that bridge the gap between prokaryotes and eukaryotes.</title>
        <authorList>
            <person name="Spang A."/>
            <person name="Saw J.H."/>
            <person name="Jorgensen S.L."/>
            <person name="Zaremba-Niedzwiedzka K."/>
            <person name="Martijn J."/>
            <person name="Lind A.E."/>
            <person name="van Eijk R."/>
            <person name="Schleper C."/>
            <person name="Guy L."/>
            <person name="Ettema T.J."/>
        </authorList>
    </citation>
    <scope>NUCLEOTIDE SEQUENCE</scope>
</reference>
<gene>
    <name evidence="7" type="ORF">LCGC14_3101060</name>
</gene>
<organism evidence="7">
    <name type="scientific">marine sediment metagenome</name>
    <dbReference type="NCBI Taxonomy" id="412755"/>
    <lineage>
        <taxon>unclassified sequences</taxon>
        <taxon>metagenomes</taxon>
        <taxon>ecological metagenomes</taxon>
    </lineage>
</organism>
<sequence length="185" mass="19776">MSTLHSGSRRRAVNRNPLRHWALIAVMAAGAASAPVLRLLEVTGAAHPDLGNIGQPLLFGLAIMAAATLLIWASEVAETEVSATLALVVLALIAVLPEYAVDLFFAWTAPDNPENAHLAVANMTGANRLLVGLAWPMIFLVFWLRTRAKSMAVERSNSLGILFLGAATLYSFSIPIRGHLSLIDT</sequence>
<feature type="transmembrane region" description="Helical" evidence="5">
    <location>
        <begin position="85"/>
        <end position="109"/>
    </location>
</feature>
<feature type="transmembrane region" description="Helical" evidence="5">
    <location>
        <begin position="158"/>
        <end position="176"/>
    </location>
</feature>
<dbReference type="InterPro" id="IPR004837">
    <property type="entry name" value="NaCa_Exmemb"/>
</dbReference>
<evidence type="ECO:0000313" key="7">
    <source>
        <dbReference type="EMBL" id="KKK52822.1"/>
    </source>
</evidence>
<keyword evidence="3 5" id="KW-1133">Transmembrane helix</keyword>
<evidence type="ECO:0000259" key="6">
    <source>
        <dbReference type="Pfam" id="PF01699"/>
    </source>
</evidence>
<evidence type="ECO:0000256" key="1">
    <source>
        <dbReference type="ARBA" id="ARBA00004141"/>
    </source>
</evidence>
<dbReference type="AlphaFoldDB" id="A0A0F8W7N8"/>
<comment type="subcellular location">
    <subcellularLocation>
        <location evidence="1">Membrane</location>
        <topology evidence="1">Multi-pass membrane protein</topology>
    </subcellularLocation>
</comment>
<feature type="transmembrane region" description="Helical" evidence="5">
    <location>
        <begin position="21"/>
        <end position="40"/>
    </location>
</feature>
<keyword evidence="4 5" id="KW-0472">Membrane</keyword>
<feature type="transmembrane region" description="Helical" evidence="5">
    <location>
        <begin position="52"/>
        <end position="73"/>
    </location>
</feature>
<evidence type="ECO:0000256" key="2">
    <source>
        <dbReference type="ARBA" id="ARBA00022692"/>
    </source>
</evidence>
<feature type="transmembrane region" description="Helical" evidence="5">
    <location>
        <begin position="129"/>
        <end position="146"/>
    </location>
</feature>
<dbReference type="EMBL" id="LAZR01066822">
    <property type="protein sequence ID" value="KKK52822.1"/>
    <property type="molecule type" value="Genomic_DNA"/>
</dbReference>
<evidence type="ECO:0000256" key="4">
    <source>
        <dbReference type="ARBA" id="ARBA00023136"/>
    </source>
</evidence>